<evidence type="ECO:0000313" key="1">
    <source>
        <dbReference type="EMBL" id="JAH76187.1"/>
    </source>
</evidence>
<accession>A0A0E9VDP8</accession>
<reference evidence="1" key="1">
    <citation type="submission" date="2014-11" db="EMBL/GenBank/DDBJ databases">
        <authorList>
            <person name="Amaro Gonzalez C."/>
        </authorList>
    </citation>
    <scope>NUCLEOTIDE SEQUENCE</scope>
</reference>
<dbReference type="EMBL" id="GBXM01032390">
    <property type="protein sequence ID" value="JAH76187.1"/>
    <property type="molecule type" value="Transcribed_RNA"/>
</dbReference>
<protein>
    <submittedName>
        <fullName evidence="1">Uncharacterized protein</fullName>
    </submittedName>
</protein>
<reference evidence="1" key="2">
    <citation type="journal article" date="2015" name="Fish Shellfish Immunol.">
        <title>Early steps in the European eel (Anguilla anguilla)-Vibrio vulnificus interaction in the gills: Role of the RtxA13 toxin.</title>
        <authorList>
            <person name="Callol A."/>
            <person name="Pajuelo D."/>
            <person name="Ebbesson L."/>
            <person name="Teles M."/>
            <person name="MacKenzie S."/>
            <person name="Amaro C."/>
        </authorList>
    </citation>
    <scope>NUCLEOTIDE SEQUENCE</scope>
</reference>
<dbReference type="AlphaFoldDB" id="A0A0E9VDP8"/>
<proteinExistence type="predicted"/>
<sequence length="51" mass="5866">MSRYFYSETLNFRTICSGYKYTIIISASGLSKQHEFCLLALRTSLNLTEGH</sequence>
<name>A0A0E9VDP8_ANGAN</name>
<organism evidence="1">
    <name type="scientific">Anguilla anguilla</name>
    <name type="common">European freshwater eel</name>
    <name type="synonym">Muraena anguilla</name>
    <dbReference type="NCBI Taxonomy" id="7936"/>
    <lineage>
        <taxon>Eukaryota</taxon>
        <taxon>Metazoa</taxon>
        <taxon>Chordata</taxon>
        <taxon>Craniata</taxon>
        <taxon>Vertebrata</taxon>
        <taxon>Euteleostomi</taxon>
        <taxon>Actinopterygii</taxon>
        <taxon>Neopterygii</taxon>
        <taxon>Teleostei</taxon>
        <taxon>Anguilliformes</taxon>
        <taxon>Anguillidae</taxon>
        <taxon>Anguilla</taxon>
    </lineage>
</organism>